<proteinExistence type="inferred from homology"/>
<dbReference type="SMART" id="SM00739">
    <property type="entry name" value="KOW"/>
    <property type="match status" value="1"/>
</dbReference>
<dbReference type="CDD" id="cd09891">
    <property type="entry name" value="NGN_Bact_1"/>
    <property type="match status" value="1"/>
</dbReference>
<keyword evidence="1 5" id="KW-0806">Transcription termination</keyword>
<dbReference type="PANTHER" id="PTHR30265:SF2">
    <property type="entry name" value="TRANSCRIPTION TERMINATION_ANTITERMINATION PROTEIN NUSG"/>
    <property type="match status" value="1"/>
</dbReference>
<dbReference type="InterPro" id="IPR036735">
    <property type="entry name" value="NGN_dom_sf"/>
</dbReference>
<evidence type="ECO:0000256" key="6">
    <source>
        <dbReference type="NCBIfam" id="TIGR00922"/>
    </source>
</evidence>
<feature type="domain" description="NusG-like N-terminal" evidence="8">
    <location>
        <begin position="10"/>
        <end position="117"/>
    </location>
</feature>
<comment type="caution">
    <text evidence="10">The sequence shown here is derived from an EMBL/GenBank/DDBJ whole genome shotgun (WGS) entry which is preliminary data.</text>
</comment>
<dbReference type="InterPro" id="IPR047050">
    <property type="entry name" value="NGN"/>
</dbReference>
<dbReference type="InterPro" id="IPR006645">
    <property type="entry name" value="NGN-like_dom"/>
</dbReference>
<keyword evidence="3 5" id="KW-0805">Transcription regulation</keyword>
<accession>A0ABY0FH42</accession>
<dbReference type="InterPro" id="IPR008991">
    <property type="entry name" value="Translation_prot_SH3-like_sf"/>
</dbReference>
<keyword evidence="11" id="KW-1185">Reference proteome</keyword>
<dbReference type="Gene3D" id="2.30.30.30">
    <property type="match status" value="1"/>
</dbReference>
<evidence type="ECO:0000256" key="2">
    <source>
        <dbReference type="ARBA" id="ARBA00022814"/>
    </source>
</evidence>
<dbReference type="Proteomes" id="UP001190925">
    <property type="component" value="Unassembled WGS sequence"/>
</dbReference>
<evidence type="ECO:0000256" key="7">
    <source>
        <dbReference type="RuleBase" id="RU000538"/>
    </source>
</evidence>
<dbReference type="Pfam" id="PF00467">
    <property type="entry name" value="KOW"/>
    <property type="match status" value="1"/>
</dbReference>
<dbReference type="PANTHER" id="PTHR30265">
    <property type="entry name" value="RHO-INTERACTING TRANSCRIPTION TERMINATION FACTOR NUSG"/>
    <property type="match status" value="1"/>
</dbReference>
<dbReference type="RefSeq" id="WP_129719019.1">
    <property type="nucleotide sequence ID" value="NZ_PRLK01000016.1"/>
</dbReference>
<dbReference type="CDD" id="cd06091">
    <property type="entry name" value="KOW_NusG"/>
    <property type="match status" value="1"/>
</dbReference>
<reference evidence="10 11" key="2">
    <citation type="journal article" date="2020" name="Cell Rep.">
        <title>Acquisition and Adaptation of Ultra-small Parasitic Reduced Genome Bacteria to Mammalian Hosts.</title>
        <authorList>
            <person name="McLean J.S."/>
            <person name="Bor B."/>
            <person name="Kerns K.A."/>
            <person name="Liu Q."/>
            <person name="To T.T."/>
            <person name="Solden L."/>
            <person name="Hendrickson E.L."/>
            <person name="Wrighton K."/>
            <person name="Shi W."/>
            <person name="He X."/>
        </authorList>
    </citation>
    <scope>NUCLEOTIDE SEQUENCE [LARGE SCALE GENOMIC DNA]</scope>
    <source>
        <strain evidence="10 11">TM7_CMJM_G6_1_HOT_870</strain>
    </source>
</reference>
<evidence type="ECO:0000256" key="5">
    <source>
        <dbReference type="HAMAP-Rule" id="MF_00948"/>
    </source>
</evidence>
<dbReference type="SUPFAM" id="SSF82679">
    <property type="entry name" value="N-utilization substance G protein NusG, N-terminal domain"/>
    <property type="match status" value="1"/>
</dbReference>
<sequence length="181" mass="20535">MNNQERYDSTRQWYAVTTYAGYEDKVAASLRQKIESVDMADKIFDILVPKEKQIEVKNGKRKVVERKILQSYVLVEMNLTEETWFAVRNTPGVTGFVGADTPTPVSESEMRDIKKRMGAEEPKYDISFSEGEIINIIDGPFKGFEGAVSEIDDVKGKLKVMVSMFGRETPVELDALQVKKI</sequence>
<dbReference type="InterPro" id="IPR001062">
    <property type="entry name" value="Transcrpt_antiterm_NusG"/>
</dbReference>
<keyword evidence="2 5" id="KW-0889">Transcription antitermination</keyword>
<feature type="domain" description="KOW" evidence="9">
    <location>
        <begin position="127"/>
        <end position="154"/>
    </location>
</feature>
<dbReference type="PRINTS" id="PR00338">
    <property type="entry name" value="NUSGTNSCPFCT"/>
</dbReference>
<reference evidence="10 11" key="1">
    <citation type="journal article" date="2018" name="bioRxiv">
        <title>Evidence of independent acquisition and adaption of ultra-small bacteria to human hosts across the highly diverse yet reduced genomes of the phylum Saccharibacteria.</title>
        <authorList>
            <person name="McLean J.S."/>
            <person name="Bor B."/>
            <person name="To T.T."/>
            <person name="Liu Q."/>
            <person name="Kearns K.A."/>
            <person name="Solden L.M."/>
            <person name="Wrighton K.C."/>
            <person name="He X."/>
            <person name="Shi W."/>
        </authorList>
    </citation>
    <scope>NUCLEOTIDE SEQUENCE [LARGE SCALE GENOMIC DNA]</scope>
    <source>
        <strain evidence="10 11">TM7_CMJM_G6_1_HOT_870</strain>
    </source>
</reference>
<evidence type="ECO:0000256" key="4">
    <source>
        <dbReference type="ARBA" id="ARBA00023163"/>
    </source>
</evidence>
<name>A0ABY0FH42_9BACT</name>
<dbReference type="PROSITE" id="PS01014">
    <property type="entry name" value="NUSG"/>
    <property type="match status" value="1"/>
</dbReference>
<dbReference type="HAMAP" id="MF_00948">
    <property type="entry name" value="NusG"/>
    <property type="match status" value="1"/>
</dbReference>
<evidence type="ECO:0000259" key="9">
    <source>
        <dbReference type="SMART" id="SM00739"/>
    </source>
</evidence>
<keyword evidence="4 5" id="KW-0804">Transcription</keyword>
<dbReference type="InterPro" id="IPR015869">
    <property type="entry name" value="Transcrpt_antiterm_NusG_bac_CS"/>
</dbReference>
<organism evidence="10 11">
    <name type="scientific">Candidatus Nanogingivalis gingivitcus</name>
    <dbReference type="NCBI Taxonomy" id="2171992"/>
    <lineage>
        <taxon>Bacteria</taxon>
        <taxon>Candidatus Saccharimonadota</taxon>
        <taxon>Candidatus Nanosyncoccalia</taxon>
        <taxon>Candidatus Nanogingivales</taxon>
        <taxon>Candidatus Nanogingivalaceae</taxon>
        <taxon>Candidatus Nanogingivalis</taxon>
    </lineage>
</organism>
<dbReference type="InterPro" id="IPR043425">
    <property type="entry name" value="NusG-like"/>
</dbReference>
<dbReference type="Pfam" id="PF02357">
    <property type="entry name" value="NusG"/>
    <property type="match status" value="1"/>
</dbReference>
<evidence type="ECO:0000256" key="1">
    <source>
        <dbReference type="ARBA" id="ARBA00022472"/>
    </source>
</evidence>
<dbReference type="Gene3D" id="3.30.70.940">
    <property type="entry name" value="NusG, N-terminal domain"/>
    <property type="match status" value="1"/>
</dbReference>
<evidence type="ECO:0000256" key="3">
    <source>
        <dbReference type="ARBA" id="ARBA00023015"/>
    </source>
</evidence>
<gene>
    <name evidence="5 10" type="primary">nusG</name>
    <name evidence="10" type="ORF">G6CMJM_00630</name>
</gene>
<dbReference type="EMBL" id="PRLK01000016">
    <property type="protein sequence ID" value="RYC72270.1"/>
    <property type="molecule type" value="Genomic_DNA"/>
</dbReference>
<dbReference type="InterPro" id="IPR005824">
    <property type="entry name" value="KOW"/>
</dbReference>
<evidence type="ECO:0000313" key="11">
    <source>
        <dbReference type="Proteomes" id="UP001190925"/>
    </source>
</evidence>
<protein>
    <recommendedName>
        <fullName evidence="5 6">Transcription termination/antitermination protein NusG</fullName>
    </recommendedName>
</protein>
<evidence type="ECO:0000313" key="10">
    <source>
        <dbReference type="EMBL" id="RYC72270.1"/>
    </source>
</evidence>
<evidence type="ECO:0000259" key="8">
    <source>
        <dbReference type="SMART" id="SM00738"/>
    </source>
</evidence>
<dbReference type="SMART" id="SM00738">
    <property type="entry name" value="NGN"/>
    <property type="match status" value="1"/>
</dbReference>
<dbReference type="InterPro" id="IPR014722">
    <property type="entry name" value="Rib_uL2_dom2"/>
</dbReference>
<comment type="similarity">
    <text evidence="5 7">Belongs to the NusG family.</text>
</comment>
<dbReference type="SUPFAM" id="SSF50104">
    <property type="entry name" value="Translation proteins SH3-like domain"/>
    <property type="match status" value="1"/>
</dbReference>
<dbReference type="NCBIfam" id="TIGR00922">
    <property type="entry name" value="nusG"/>
    <property type="match status" value="1"/>
</dbReference>
<comment type="function">
    <text evidence="5 7">Participates in transcription elongation, termination and antitermination.</text>
</comment>